<sequence>MSVDPVAHNRVAWDREVEQGNEWTRPISAETVARARAGDWSIVLIGHRPVDRSWFPADLAGSDVLCLASGGGQQGPTLAAAGARVTVLGGPLAAGFLLTAFEEAPRHADATAGGLPGYFATRAVKPSGSRESKPFAGTGNTVDNRN</sequence>
<protein>
    <submittedName>
        <fullName evidence="2">Uncharacterized protein</fullName>
    </submittedName>
</protein>
<evidence type="ECO:0000256" key="1">
    <source>
        <dbReference type="SAM" id="MobiDB-lite"/>
    </source>
</evidence>
<keyword evidence="3" id="KW-1185">Reference proteome</keyword>
<evidence type="ECO:0000313" key="2">
    <source>
        <dbReference type="EMBL" id="GIF23488.1"/>
    </source>
</evidence>
<gene>
    <name evidence="2" type="ORF">Ate02nite_62180</name>
</gene>
<comment type="caution">
    <text evidence="2">The sequence shown here is derived from an EMBL/GenBank/DDBJ whole genome shotgun (WGS) entry which is preliminary data.</text>
</comment>
<reference evidence="2" key="1">
    <citation type="submission" date="2021-01" db="EMBL/GenBank/DDBJ databases">
        <title>Whole genome shotgun sequence of Actinoplanes tereljensis NBRC 105297.</title>
        <authorList>
            <person name="Komaki H."/>
            <person name="Tamura T."/>
        </authorList>
    </citation>
    <scope>NUCLEOTIDE SEQUENCE</scope>
    <source>
        <strain evidence="2">NBRC 105297</strain>
    </source>
</reference>
<dbReference type="AlphaFoldDB" id="A0A919NSF2"/>
<name>A0A919NSF2_9ACTN</name>
<dbReference type="RefSeq" id="WP_203811388.1">
    <property type="nucleotide sequence ID" value="NZ_BOMY01000041.1"/>
</dbReference>
<evidence type="ECO:0000313" key="3">
    <source>
        <dbReference type="Proteomes" id="UP000623608"/>
    </source>
</evidence>
<dbReference type="Proteomes" id="UP000623608">
    <property type="component" value="Unassembled WGS sequence"/>
</dbReference>
<proteinExistence type="predicted"/>
<organism evidence="2 3">
    <name type="scientific">Paractinoplanes tereljensis</name>
    <dbReference type="NCBI Taxonomy" id="571912"/>
    <lineage>
        <taxon>Bacteria</taxon>
        <taxon>Bacillati</taxon>
        <taxon>Actinomycetota</taxon>
        <taxon>Actinomycetes</taxon>
        <taxon>Micromonosporales</taxon>
        <taxon>Micromonosporaceae</taxon>
        <taxon>Paractinoplanes</taxon>
    </lineage>
</organism>
<accession>A0A919NSF2</accession>
<dbReference type="EMBL" id="BOMY01000041">
    <property type="protein sequence ID" value="GIF23488.1"/>
    <property type="molecule type" value="Genomic_DNA"/>
</dbReference>
<feature type="region of interest" description="Disordered" evidence="1">
    <location>
        <begin position="125"/>
        <end position="146"/>
    </location>
</feature>